<sequence>MGWLRPGLVAAVLVTAAVGVSLPAQQTLVVSSVDSGDVLLQTPVEEDTRVALAYTHSVERTRVVDTYRVRDGHLEMTRMAFDSYGWGLPADANVSRVNGSFVYDPPGTFETITVKPGRIAGHRLHVGDRRYDLVNRSNARAVRITVERRSVVWAAVEHVTA</sequence>
<name>A0A847UDK1_9EURY</name>
<dbReference type="OrthoDB" id="212141at2157"/>
<dbReference type="InterPro" id="IPR014451">
    <property type="entry name" value="UCP008455"/>
</dbReference>
<organism evidence="1 2">
    <name type="scientific">Halomicrobium mukohataei</name>
    <dbReference type="NCBI Taxonomy" id="57705"/>
    <lineage>
        <taxon>Archaea</taxon>
        <taxon>Methanobacteriati</taxon>
        <taxon>Methanobacteriota</taxon>
        <taxon>Stenosarchaea group</taxon>
        <taxon>Halobacteria</taxon>
        <taxon>Halobacteriales</taxon>
        <taxon>Haloarculaceae</taxon>
        <taxon>Halomicrobium</taxon>
    </lineage>
</organism>
<dbReference type="InterPro" id="IPR015001">
    <property type="entry name" value="DUF1850"/>
</dbReference>
<dbReference type="AlphaFoldDB" id="A0A847UDK1"/>
<dbReference type="EMBL" id="WOYG01000001">
    <property type="protein sequence ID" value="NLV09071.1"/>
    <property type="molecule type" value="Genomic_DNA"/>
</dbReference>
<comment type="caution">
    <text evidence="1">The sequence shown here is derived from an EMBL/GenBank/DDBJ whole genome shotgun (WGS) entry which is preliminary data.</text>
</comment>
<evidence type="ECO:0000313" key="1">
    <source>
        <dbReference type="EMBL" id="NLV09071.1"/>
    </source>
</evidence>
<gene>
    <name evidence="1" type="ORF">GOC74_03900</name>
</gene>
<protein>
    <submittedName>
        <fullName evidence="1">DUF1850 domain-containing protein</fullName>
    </submittedName>
</protein>
<accession>A0A847UDK1</accession>
<proteinExistence type="predicted"/>
<dbReference type="PIRSF" id="PIRSF008455">
    <property type="entry name" value="UCP008455"/>
    <property type="match status" value="1"/>
</dbReference>
<dbReference type="Pfam" id="PF08905">
    <property type="entry name" value="DUF1850"/>
    <property type="match status" value="1"/>
</dbReference>
<evidence type="ECO:0000313" key="2">
    <source>
        <dbReference type="Proteomes" id="UP000608662"/>
    </source>
</evidence>
<dbReference type="Proteomes" id="UP000608662">
    <property type="component" value="Unassembled WGS sequence"/>
</dbReference>
<dbReference type="RefSeq" id="WP_170092993.1">
    <property type="nucleotide sequence ID" value="NZ_WOYG01000001.1"/>
</dbReference>
<reference evidence="1" key="1">
    <citation type="submission" date="2019-12" db="EMBL/GenBank/DDBJ databases">
        <title>Whole-genome sequence of Halomicrobium mukohataei pws1.</title>
        <authorList>
            <person name="Verma D.K."/>
            <person name="Gopal K."/>
            <person name="Prasad E.S."/>
        </authorList>
    </citation>
    <scope>NUCLEOTIDE SEQUENCE</scope>
    <source>
        <strain evidence="1">Pws1</strain>
    </source>
</reference>